<dbReference type="Proteomes" id="UP000178873">
    <property type="component" value="Unassembled WGS sequence"/>
</dbReference>
<comment type="caution">
    <text evidence="1">The sequence shown here is derived from an EMBL/GenBank/DDBJ whole genome shotgun (WGS) entry which is preliminary data.</text>
</comment>
<dbReference type="STRING" id="1802301.A2664_00190"/>
<name>A0A1G2M6L9_9BACT</name>
<proteinExistence type="predicted"/>
<gene>
    <name evidence="1" type="ORF">A2664_00190</name>
</gene>
<dbReference type="Gene3D" id="2.120.10.30">
    <property type="entry name" value="TolB, C-terminal domain"/>
    <property type="match status" value="1"/>
</dbReference>
<dbReference type="SUPFAM" id="SSF82171">
    <property type="entry name" value="DPP6 N-terminal domain-like"/>
    <property type="match status" value="1"/>
</dbReference>
<dbReference type="EMBL" id="MHRF01000002">
    <property type="protein sequence ID" value="OHA18702.1"/>
    <property type="molecule type" value="Genomic_DNA"/>
</dbReference>
<reference evidence="1 2" key="1">
    <citation type="journal article" date="2016" name="Nat. Commun.">
        <title>Thousands of microbial genomes shed light on interconnected biogeochemical processes in an aquifer system.</title>
        <authorList>
            <person name="Anantharaman K."/>
            <person name="Brown C.T."/>
            <person name="Hug L.A."/>
            <person name="Sharon I."/>
            <person name="Castelle C.J."/>
            <person name="Probst A.J."/>
            <person name="Thomas B.C."/>
            <person name="Singh A."/>
            <person name="Wilkins M.J."/>
            <person name="Karaoz U."/>
            <person name="Brodie E.L."/>
            <person name="Williams K.H."/>
            <person name="Hubbard S.S."/>
            <person name="Banfield J.F."/>
        </authorList>
    </citation>
    <scope>NUCLEOTIDE SEQUENCE [LARGE SCALE GENOMIC DNA]</scope>
</reference>
<evidence type="ECO:0000313" key="1">
    <source>
        <dbReference type="EMBL" id="OHA18702.1"/>
    </source>
</evidence>
<sequence>MRIMLYILIMVSIMLMPGCANFSNVDVRSSYFSPQWSPQGEIICIKNRMAVSGGKGGGFGGSGTSFSPYYYLTRLNPSDFTERDLLFIGSDLIGIGELSLSPLGNYYVYKTYKKLNIISSNGDLVINIALDDEYASFDWAPDESKLVLLKNGILNIVDRASGNIILISTIEAYEPSWRYAEKIVFYGKQNDIYYLSFIRPDGTGLEMTTLTLETTGAYPQYSPDGSKVYTIWTNYIRQIDASTKSIVNTTIASNDSFAHKISPDGTKLLGEDDNIWNYYIFTTDLDGSNRKNIVTW</sequence>
<dbReference type="AlphaFoldDB" id="A0A1G2M6L9"/>
<evidence type="ECO:0000313" key="2">
    <source>
        <dbReference type="Proteomes" id="UP000178873"/>
    </source>
</evidence>
<evidence type="ECO:0008006" key="3">
    <source>
        <dbReference type="Google" id="ProtNLM"/>
    </source>
</evidence>
<dbReference type="InterPro" id="IPR011042">
    <property type="entry name" value="6-blade_b-propeller_TolB-like"/>
</dbReference>
<accession>A0A1G2M6L9</accession>
<protein>
    <recommendedName>
        <fullName evidence="3">DUF5050 domain-containing protein</fullName>
    </recommendedName>
</protein>
<organism evidence="1 2">
    <name type="scientific">Candidatus Taylorbacteria bacterium RIFCSPHIGHO2_01_FULL_46_22b</name>
    <dbReference type="NCBI Taxonomy" id="1802301"/>
    <lineage>
        <taxon>Bacteria</taxon>
        <taxon>Candidatus Tayloriibacteriota</taxon>
    </lineage>
</organism>